<proteinExistence type="predicted"/>
<protein>
    <submittedName>
        <fullName evidence="4">GNAT family N-acetyltransferase</fullName>
        <ecNumber evidence="4">2.3.1.-</ecNumber>
    </submittedName>
</protein>
<dbReference type="PANTHER" id="PTHR43420">
    <property type="entry name" value="ACETYLTRANSFERASE"/>
    <property type="match status" value="1"/>
</dbReference>
<dbReference type="InterPro" id="IPR000182">
    <property type="entry name" value="GNAT_dom"/>
</dbReference>
<evidence type="ECO:0000313" key="4">
    <source>
        <dbReference type="EMBL" id="MFD2027275.1"/>
    </source>
</evidence>
<sequence length="181" mass="19802">MSNYTIRPIRASEWREVRALRLAGLEDDAAPLAFVESYDEGAAMPDSFWIDRAAGSSVDAGPEAGARQFVAVADDDGWVGTSVVIVESAGEKDFEGRTVESSGGHVVGVFIEPRHRGSGLVERLFEASLDWAQERGLSRVRLYVHAENRRAKDAYRKCGFEPTGVRLDGALGQEIEMARCI</sequence>
<accession>A0ABW4VC65</accession>
<keyword evidence="1 4" id="KW-0808">Transferase</keyword>
<evidence type="ECO:0000259" key="3">
    <source>
        <dbReference type="PROSITE" id="PS51186"/>
    </source>
</evidence>
<dbReference type="EC" id="2.3.1.-" evidence="4"/>
<reference evidence="5" key="1">
    <citation type="journal article" date="2019" name="Int. J. Syst. Evol. Microbiol.">
        <title>The Global Catalogue of Microorganisms (GCM) 10K type strain sequencing project: providing services to taxonomists for standard genome sequencing and annotation.</title>
        <authorList>
            <consortium name="The Broad Institute Genomics Platform"/>
            <consortium name="The Broad Institute Genome Sequencing Center for Infectious Disease"/>
            <person name="Wu L."/>
            <person name="Ma J."/>
        </authorList>
    </citation>
    <scope>NUCLEOTIDE SEQUENCE [LARGE SCALE GENOMIC DNA]</scope>
    <source>
        <strain evidence="5">CCM 7043</strain>
    </source>
</reference>
<keyword evidence="2 4" id="KW-0012">Acyltransferase</keyword>
<feature type="domain" description="N-acetyltransferase" evidence="3">
    <location>
        <begin position="4"/>
        <end position="181"/>
    </location>
</feature>
<organism evidence="4 5">
    <name type="scientific">Promicromonospora aerolata</name>
    <dbReference type="NCBI Taxonomy" id="195749"/>
    <lineage>
        <taxon>Bacteria</taxon>
        <taxon>Bacillati</taxon>
        <taxon>Actinomycetota</taxon>
        <taxon>Actinomycetes</taxon>
        <taxon>Micrococcales</taxon>
        <taxon>Promicromonosporaceae</taxon>
        <taxon>Promicromonospora</taxon>
    </lineage>
</organism>
<dbReference type="InterPro" id="IPR016181">
    <property type="entry name" value="Acyl_CoA_acyltransferase"/>
</dbReference>
<dbReference type="Proteomes" id="UP001597338">
    <property type="component" value="Unassembled WGS sequence"/>
</dbReference>
<dbReference type="PANTHER" id="PTHR43420:SF44">
    <property type="entry name" value="ACETYLTRANSFERASE YPEA"/>
    <property type="match status" value="1"/>
</dbReference>
<evidence type="ECO:0000313" key="5">
    <source>
        <dbReference type="Proteomes" id="UP001597338"/>
    </source>
</evidence>
<name>A0ABW4VC65_9MICO</name>
<dbReference type="EMBL" id="JBHUHF010000001">
    <property type="protein sequence ID" value="MFD2027275.1"/>
    <property type="molecule type" value="Genomic_DNA"/>
</dbReference>
<evidence type="ECO:0000256" key="1">
    <source>
        <dbReference type="ARBA" id="ARBA00022679"/>
    </source>
</evidence>
<dbReference type="RefSeq" id="WP_377199028.1">
    <property type="nucleotide sequence ID" value="NZ_JBHUHF010000001.1"/>
</dbReference>
<keyword evidence="5" id="KW-1185">Reference proteome</keyword>
<dbReference type="GO" id="GO:0016746">
    <property type="term" value="F:acyltransferase activity"/>
    <property type="evidence" value="ECO:0007669"/>
    <property type="project" value="UniProtKB-KW"/>
</dbReference>
<dbReference type="InterPro" id="IPR050680">
    <property type="entry name" value="YpeA/RimI_acetyltransf"/>
</dbReference>
<evidence type="ECO:0000256" key="2">
    <source>
        <dbReference type="ARBA" id="ARBA00023315"/>
    </source>
</evidence>
<dbReference type="Gene3D" id="3.40.630.30">
    <property type="match status" value="1"/>
</dbReference>
<gene>
    <name evidence="4" type="ORF">ACFSL2_17305</name>
</gene>
<dbReference type="PROSITE" id="PS51186">
    <property type="entry name" value="GNAT"/>
    <property type="match status" value="1"/>
</dbReference>
<dbReference type="Pfam" id="PF00583">
    <property type="entry name" value="Acetyltransf_1"/>
    <property type="match status" value="1"/>
</dbReference>
<dbReference type="SUPFAM" id="SSF55729">
    <property type="entry name" value="Acyl-CoA N-acyltransferases (Nat)"/>
    <property type="match status" value="1"/>
</dbReference>
<dbReference type="CDD" id="cd04301">
    <property type="entry name" value="NAT_SF"/>
    <property type="match status" value="1"/>
</dbReference>
<comment type="caution">
    <text evidence="4">The sequence shown here is derived from an EMBL/GenBank/DDBJ whole genome shotgun (WGS) entry which is preliminary data.</text>
</comment>